<keyword evidence="2" id="KW-0378">Hydrolase</keyword>
<dbReference type="STRING" id="1229662.W3X6Y7"/>
<feature type="domain" description="AB hydrolase-1" evidence="4">
    <location>
        <begin position="96"/>
        <end position="288"/>
    </location>
</feature>
<dbReference type="eggNOG" id="ENOG502RY03">
    <property type="taxonomic scope" value="Eukaryota"/>
</dbReference>
<evidence type="ECO:0000256" key="3">
    <source>
        <dbReference type="SAM" id="SignalP"/>
    </source>
</evidence>
<dbReference type="InParanoid" id="W3X6Y7"/>
<evidence type="ECO:0000313" key="7">
    <source>
        <dbReference type="Proteomes" id="UP000030651"/>
    </source>
</evidence>
<dbReference type="Gene3D" id="3.40.50.1820">
    <property type="entry name" value="alpha/beta hydrolase"/>
    <property type="match status" value="1"/>
</dbReference>
<comment type="similarity">
    <text evidence="1">Belongs to the peptidase S33 family.</text>
</comment>
<dbReference type="InterPro" id="IPR000073">
    <property type="entry name" value="AB_hydrolase_1"/>
</dbReference>
<dbReference type="GeneID" id="19271799"/>
<evidence type="ECO:0000313" key="6">
    <source>
        <dbReference type="EMBL" id="ETS81784.1"/>
    </source>
</evidence>
<dbReference type="RefSeq" id="XP_007833558.1">
    <property type="nucleotide sequence ID" value="XM_007835367.1"/>
</dbReference>
<feature type="signal peptide" evidence="3">
    <location>
        <begin position="1"/>
        <end position="25"/>
    </location>
</feature>
<evidence type="ECO:0008006" key="8">
    <source>
        <dbReference type="Google" id="ProtNLM"/>
    </source>
</evidence>
<dbReference type="KEGG" id="pfy:PFICI_06786"/>
<dbReference type="AlphaFoldDB" id="W3X6Y7"/>
<keyword evidence="3" id="KW-0732">Signal</keyword>
<dbReference type="Pfam" id="PF00561">
    <property type="entry name" value="Abhydrolase_1"/>
    <property type="match status" value="1"/>
</dbReference>
<reference evidence="7" key="1">
    <citation type="journal article" date="2015" name="BMC Genomics">
        <title>Genomic and transcriptomic analysis of the endophytic fungus Pestalotiopsis fici reveals its lifestyle and high potential for synthesis of natural products.</title>
        <authorList>
            <person name="Wang X."/>
            <person name="Zhang X."/>
            <person name="Liu L."/>
            <person name="Xiang M."/>
            <person name="Wang W."/>
            <person name="Sun X."/>
            <person name="Che Y."/>
            <person name="Guo L."/>
            <person name="Liu G."/>
            <person name="Guo L."/>
            <person name="Wang C."/>
            <person name="Yin W.B."/>
            <person name="Stadler M."/>
            <person name="Zhang X."/>
            <person name="Liu X."/>
        </authorList>
    </citation>
    <scope>NUCLEOTIDE SEQUENCE [LARGE SCALE GENOMIC DNA]</scope>
    <source>
        <strain evidence="7">W106-1 / CGMCC3.15140</strain>
    </source>
</reference>
<dbReference type="HOGENOM" id="CLU_013364_5_2_1"/>
<feature type="domain" description="Peptidase S33 tripeptidyl aminopeptidase-like C-terminal" evidence="5">
    <location>
        <begin position="445"/>
        <end position="556"/>
    </location>
</feature>
<dbReference type="InterPro" id="IPR029058">
    <property type="entry name" value="AB_hydrolase_fold"/>
</dbReference>
<evidence type="ECO:0000259" key="5">
    <source>
        <dbReference type="Pfam" id="PF08386"/>
    </source>
</evidence>
<dbReference type="EMBL" id="KI912112">
    <property type="protein sequence ID" value="ETS81784.1"/>
    <property type="molecule type" value="Genomic_DNA"/>
</dbReference>
<keyword evidence="7" id="KW-1185">Reference proteome</keyword>
<dbReference type="GO" id="GO:0016787">
    <property type="term" value="F:hydrolase activity"/>
    <property type="evidence" value="ECO:0007669"/>
    <property type="project" value="UniProtKB-KW"/>
</dbReference>
<accession>W3X6Y7</accession>
<dbReference type="Pfam" id="PF08386">
    <property type="entry name" value="Abhydrolase_4"/>
    <property type="match status" value="1"/>
</dbReference>
<dbReference type="SUPFAM" id="SSF53474">
    <property type="entry name" value="alpha/beta-Hydrolases"/>
    <property type="match status" value="1"/>
</dbReference>
<evidence type="ECO:0000256" key="2">
    <source>
        <dbReference type="ARBA" id="ARBA00022801"/>
    </source>
</evidence>
<name>W3X6Y7_PESFW</name>
<protein>
    <recommendedName>
        <fullName evidence="8">Peptidase S33 tripeptidyl aminopeptidase-like C-terminal domain-containing protein</fullName>
    </recommendedName>
</protein>
<dbReference type="InterPro" id="IPR051601">
    <property type="entry name" value="Serine_prot/Carboxylest_S33"/>
</dbReference>
<dbReference type="OrthoDB" id="425534at2759"/>
<dbReference type="InterPro" id="IPR013595">
    <property type="entry name" value="Pept_S33_TAP-like_C"/>
</dbReference>
<evidence type="ECO:0000256" key="1">
    <source>
        <dbReference type="ARBA" id="ARBA00010088"/>
    </source>
</evidence>
<dbReference type="PANTHER" id="PTHR43248:SF25">
    <property type="entry name" value="AB HYDROLASE-1 DOMAIN-CONTAINING PROTEIN-RELATED"/>
    <property type="match status" value="1"/>
</dbReference>
<feature type="chain" id="PRO_5004835824" description="Peptidase S33 tripeptidyl aminopeptidase-like C-terminal domain-containing protein" evidence="3">
    <location>
        <begin position="26"/>
        <end position="585"/>
    </location>
</feature>
<proteinExistence type="inferred from homology"/>
<dbReference type="PANTHER" id="PTHR43248">
    <property type="entry name" value="2-SUCCINYL-6-HYDROXY-2,4-CYCLOHEXADIENE-1-CARBOXYLATE SYNTHASE"/>
    <property type="match status" value="1"/>
</dbReference>
<evidence type="ECO:0000259" key="4">
    <source>
        <dbReference type="Pfam" id="PF00561"/>
    </source>
</evidence>
<organism evidence="6 7">
    <name type="scientific">Pestalotiopsis fici (strain W106-1 / CGMCC3.15140)</name>
    <dbReference type="NCBI Taxonomy" id="1229662"/>
    <lineage>
        <taxon>Eukaryota</taxon>
        <taxon>Fungi</taxon>
        <taxon>Dikarya</taxon>
        <taxon>Ascomycota</taxon>
        <taxon>Pezizomycotina</taxon>
        <taxon>Sordariomycetes</taxon>
        <taxon>Xylariomycetidae</taxon>
        <taxon>Amphisphaeriales</taxon>
        <taxon>Sporocadaceae</taxon>
        <taxon>Pestalotiopsis</taxon>
    </lineage>
</organism>
<sequence>MGDSRLWQLLLPITVIGLLASLASAADVEDFDWESITPSSTLSYKPCYQDLQCARLIVPLDWQNSSNPHNVVLAIAKLPAKVSDDNHMFGGTIFTNPGGPGGSGIDHLLRRGHDLQVIAGTQYEILSWDPRGVGHTSPGADCYRGDIMARDVADIQAEAIGPLDASHDAFRRRWAGAKAAGQMCQATMEEGSILPYLSTASVVRDMVAMLDQVHAPKFHAGMDVGAGTEKVLEPMDVPRIMYWGFSYGSILGNTFASMYPGRVGRMILDGIADADDYVKGTWLTNLQDADAVLEDFYRGCFSQDRSCSLKKSSDTKWEDIKNRVDGFITQTTQNPITIIDNHDITVITGADIQLAFIPTLYAPLSLSRHLSDLLSDALGGNYTLLRADMAQTSPKLHDYCASEPKPFTGRDAAHAIKCADGEDETNHGMAYFQSYLDELKSQSQALGQHWTKIRLACSGWSTRPKWRFTGPFTTPEPDASLVEGKPAAPILFLSSRLDPVTPVRNAVNMAQGHPSAAVVIREGAGHCAASAPSTCIFRIIREYLDKAVMPENGTSCLPDCDPWTPCPLSIKLLDNSLLSRRHFFL</sequence>
<dbReference type="Proteomes" id="UP000030651">
    <property type="component" value="Unassembled WGS sequence"/>
</dbReference>
<gene>
    <name evidence="6" type="ORF">PFICI_06786</name>
</gene>
<dbReference type="OMA" id="LWIGNTA"/>